<dbReference type="Proteomes" id="UP001375240">
    <property type="component" value="Unassembled WGS sequence"/>
</dbReference>
<dbReference type="Pfam" id="PF10451">
    <property type="entry name" value="Stn1"/>
    <property type="match status" value="1"/>
</dbReference>
<feature type="domain" description="CST complex subunit Stn1 N-terminal" evidence="5">
    <location>
        <begin position="72"/>
        <end position="208"/>
    </location>
</feature>
<name>A0AAV9V1A2_9PEZI</name>
<reference evidence="6 7" key="1">
    <citation type="submission" date="2019-10" db="EMBL/GenBank/DDBJ databases">
        <authorList>
            <person name="Palmer J.M."/>
        </authorList>
    </citation>
    <scope>NUCLEOTIDE SEQUENCE [LARGE SCALE GENOMIC DNA]</scope>
    <source>
        <strain evidence="6 7">TWF696</strain>
    </source>
</reference>
<dbReference type="SUPFAM" id="SSF50249">
    <property type="entry name" value="Nucleic acid-binding proteins"/>
    <property type="match status" value="1"/>
</dbReference>
<evidence type="ECO:0000313" key="6">
    <source>
        <dbReference type="EMBL" id="KAK6353662.1"/>
    </source>
</evidence>
<dbReference type="Gene3D" id="2.40.50.140">
    <property type="entry name" value="Nucleic acid-binding proteins"/>
    <property type="match status" value="1"/>
</dbReference>
<evidence type="ECO:0000256" key="2">
    <source>
        <dbReference type="ARBA" id="ARBA00022454"/>
    </source>
</evidence>
<dbReference type="AlphaFoldDB" id="A0AAV9V1A2"/>
<feature type="compositionally biased region" description="Basic residues" evidence="4">
    <location>
        <begin position="198"/>
        <end position="215"/>
    </location>
</feature>
<dbReference type="InterPro" id="IPR018856">
    <property type="entry name" value="Stn1_N"/>
</dbReference>
<protein>
    <recommendedName>
        <fullName evidence="5">CST complex subunit Stn1 N-terminal domain-containing protein</fullName>
    </recommendedName>
</protein>
<evidence type="ECO:0000256" key="3">
    <source>
        <dbReference type="ARBA" id="ARBA00022895"/>
    </source>
</evidence>
<dbReference type="EMBL" id="JAVHNQ010000003">
    <property type="protein sequence ID" value="KAK6353662.1"/>
    <property type="molecule type" value="Genomic_DNA"/>
</dbReference>
<evidence type="ECO:0000256" key="4">
    <source>
        <dbReference type="SAM" id="MobiDB-lite"/>
    </source>
</evidence>
<accession>A0AAV9V1A2</accession>
<comment type="subcellular location">
    <subcellularLocation>
        <location evidence="1">Chromosome</location>
        <location evidence="1">Telomere</location>
    </subcellularLocation>
</comment>
<evidence type="ECO:0000259" key="5">
    <source>
        <dbReference type="Pfam" id="PF10451"/>
    </source>
</evidence>
<organism evidence="6 7">
    <name type="scientific">Orbilia brochopaga</name>
    <dbReference type="NCBI Taxonomy" id="3140254"/>
    <lineage>
        <taxon>Eukaryota</taxon>
        <taxon>Fungi</taxon>
        <taxon>Dikarya</taxon>
        <taxon>Ascomycota</taxon>
        <taxon>Pezizomycotina</taxon>
        <taxon>Orbiliomycetes</taxon>
        <taxon>Orbiliales</taxon>
        <taxon>Orbiliaceae</taxon>
        <taxon>Orbilia</taxon>
    </lineage>
</organism>
<dbReference type="GO" id="GO:0000781">
    <property type="term" value="C:chromosome, telomeric region"/>
    <property type="evidence" value="ECO:0007669"/>
    <property type="project" value="UniProtKB-SubCell"/>
</dbReference>
<evidence type="ECO:0000313" key="7">
    <source>
        <dbReference type="Proteomes" id="UP001375240"/>
    </source>
</evidence>
<feature type="region of interest" description="Disordered" evidence="4">
    <location>
        <begin position="177"/>
        <end position="222"/>
    </location>
</feature>
<proteinExistence type="predicted"/>
<evidence type="ECO:0000256" key="1">
    <source>
        <dbReference type="ARBA" id="ARBA00004574"/>
    </source>
</evidence>
<comment type="caution">
    <text evidence="6">The sequence shown here is derived from an EMBL/GenBank/DDBJ whole genome shotgun (WGS) entry which is preliminary data.</text>
</comment>
<keyword evidence="7" id="KW-1185">Reference proteome</keyword>
<keyword evidence="2" id="KW-0158">Chromosome</keyword>
<gene>
    <name evidence="6" type="ORF">TWF696_005624</name>
</gene>
<keyword evidence="3" id="KW-0779">Telomere</keyword>
<dbReference type="InterPro" id="IPR012340">
    <property type="entry name" value="NA-bd_OB-fold"/>
</dbReference>
<sequence length="222" mass="25538">MNDCSFRPLTNYFLSLRIRLPCWLSWAASAMDPLPAPRRRKINRSETYTRWVKLLLCDIAASLRCIPEYAPESTFFINEHPIRWVHVVGTIICINEQEKRIIYTIDDGSGQTMDAVVHRADAAKMKGVPKLHSVVKAKGQLELVYGAFQMKVILLQTGLTLEDQAQFWVEAAETHEKLRKQQQQQHQTKKKGGDGSPVKHKHVKKPQQQLKKRPRRDSQKAS</sequence>
<dbReference type="CDD" id="cd03524">
    <property type="entry name" value="RPA2_OBF_family"/>
    <property type="match status" value="1"/>
</dbReference>